<dbReference type="EMBL" id="CP020715">
    <property type="protein sequence ID" value="ARJ04138.1"/>
    <property type="molecule type" value="Genomic_DNA"/>
</dbReference>
<dbReference type="InterPro" id="IPR011008">
    <property type="entry name" value="Dimeric_a/b-barrel"/>
</dbReference>
<dbReference type="Proteomes" id="UP000192775">
    <property type="component" value="Chromosome"/>
</dbReference>
<dbReference type="KEGG" id="cphy:B5808_02035"/>
<evidence type="ECO:0000259" key="1">
    <source>
        <dbReference type="Pfam" id="PF03992"/>
    </source>
</evidence>
<dbReference type="STRING" id="1619308.B5808_02035"/>
<accession>A0A1X9LIL6</accession>
<dbReference type="RefSeq" id="WP_085017986.1">
    <property type="nucleotide sequence ID" value="NZ_BMHD01000001.1"/>
</dbReference>
<sequence>MIARVWTGQILTSDKAAYRECAESIRVPQTRAVEGNLGVWVLTSDLDAGFTEVLIISHWSTPEALEAWAGYDIDNPVFFEEEAHFFLEGAPTARHFTLAAGRPDPSVLFDPRG</sequence>
<proteinExistence type="predicted"/>
<name>A0A1X9LIL6_9MICO</name>
<reference evidence="2 3" key="1">
    <citation type="submission" date="2017-04" db="EMBL/GenBank/DDBJ databases">
        <authorList>
            <person name="Afonso C.L."/>
            <person name="Miller P.J."/>
            <person name="Scott M.A."/>
            <person name="Spackman E."/>
            <person name="Goraichik I."/>
            <person name="Dimitrov K.M."/>
            <person name="Suarez D.L."/>
            <person name="Swayne D.E."/>
        </authorList>
    </citation>
    <scope>NUCLEOTIDE SEQUENCE [LARGE SCALE GENOMIC DNA]</scope>
    <source>
        <strain evidence="3">XA(T)</strain>
    </source>
</reference>
<feature type="domain" description="ABM" evidence="1">
    <location>
        <begin position="26"/>
        <end position="69"/>
    </location>
</feature>
<keyword evidence="3" id="KW-1185">Reference proteome</keyword>
<dbReference type="AlphaFoldDB" id="A0A1X9LIL6"/>
<organism evidence="2 3">
    <name type="scientific">Cnuibacter physcomitrellae</name>
    <dbReference type="NCBI Taxonomy" id="1619308"/>
    <lineage>
        <taxon>Bacteria</taxon>
        <taxon>Bacillati</taxon>
        <taxon>Actinomycetota</taxon>
        <taxon>Actinomycetes</taxon>
        <taxon>Micrococcales</taxon>
        <taxon>Microbacteriaceae</taxon>
        <taxon>Cnuibacter</taxon>
    </lineage>
</organism>
<evidence type="ECO:0000313" key="3">
    <source>
        <dbReference type="Proteomes" id="UP000192775"/>
    </source>
</evidence>
<dbReference type="Gene3D" id="3.30.70.100">
    <property type="match status" value="1"/>
</dbReference>
<evidence type="ECO:0000313" key="2">
    <source>
        <dbReference type="EMBL" id="ARJ04138.1"/>
    </source>
</evidence>
<dbReference type="SUPFAM" id="SSF54909">
    <property type="entry name" value="Dimeric alpha+beta barrel"/>
    <property type="match status" value="1"/>
</dbReference>
<dbReference type="InterPro" id="IPR007138">
    <property type="entry name" value="ABM_dom"/>
</dbReference>
<dbReference type="Pfam" id="PF03992">
    <property type="entry name" value="ABM"/>
    <property type="match status" value="1"/>
</dbReference>
<protein>
    <recommendedName>
        <fullName evidence="1">ABM domain-containing protein</fullName>
    </recommendedName>
</protein>
<gene>
    <name evidence="2" type="ORF">B5808_02035</name>
</gene>